<evidence type="ECO:0000256" key="3">
    <source>
        <dbReference type="ARBA" id="ARBA00022692"/>
    </source>
</evidence>
<comment type="similarity">
    <text evidence="2 6">Belongs to the 4-toluene sulfonate uptake permease (TSUP) (TC 2.A.102) family.</text>
</comment>
<accession>A0A412B1B8</accession>
<keyword evidence="4 6" id="KW-1133">Transmembrane helix</keyword>
<dbReference type="AlphaFoldDB" id="A0A412B1B8"/>
<feature type="transmembrane region" description="Helical" evidence="6">
    <location>
        <begin position="95"/>
        <end position="116"/>
    </location>
</feature>
<organism evidence="8 9">
    <name type="scientific">[Clostridium] leptum</name>
    <dbReference type="NCBI Taxonomy" id="1535"/>
    <lineage>
        <taxon>Bacteria</taxon>
        <taxon>Bacillati</taxon>
        <taxon>Bacillota</taxon>
        <taxon>Clostridia</taxon>
        <taxon>Eubacteriales</taxon>
        <taxon>Oscillospiraceae</taxon>
        <taxon>Oscillospiraceae incertae sedis</taxon>
    </lineage>
</organism>
<feature type="transmembrane region" description="Helical" evidence="6">
    <location>
        <begin position="68"/>
        <end position="89"/>
    </location>
</feature>
<feature type="compositionally biased region" description="Basic and acidic residues" evidence="7">
    <location>
        <begin position="120"/>
        <end position="129"/>
    </location>
</feature>
<evidence type="ECO:0000256" key="1">
    <source>
        <dbReference type="ARBA" id="ARBA00004141"/>
    </source>
</evidence>
<proteinExistence type="inferred from homology"/>
<feature type="compositionally biased region" description="Polar residues" evidence="7">
    <location>
        <begin position="130"/>
        <end position="140"/>
    </location>
</feature>
<keyword evidence="5 6" id="KW-0472">Membrane</keyword>
<dbReference type="InterPro" id="IPR002781">
    <property type="entry name" value="TM_pro_TauE-like"/>
</dbReference>
<dbReference type="InterPro" id="IPR051598">
    <property type="entry name" value="TSUP/Inactive_protease-like"/>
</dbReference>
<dbReference type="Pfam" id="PF01925">
    <property type="entry name" value="TauE"/>
    <property type="match status" value="1"/>
</dbReference>
<dbReference type="PANTHER" id="PTHR43701">
    <property type="entry name" value="MEMBRANE TRANSPORTER PROTEIN MJ0441-RELATED"/>
    <property type="match status" value="1"/>
</dbReference>
<keyword evidence="6" id="KW-1003">Cell membrane</keyword>
<feature type="transmembrane region" description="Helical" evidence="6">
    <location>
        <begin position="41"/>
        <end position="61"/>
    </location>
</feature>
<evidence type="ECO:0000256" key="5">
    <source>
        <dbReference type="ARBA" id="ARBA00023136"/>
    </source>
</evidence>
<reference evidence="8 9" key="1">
    <citation type="submission" date="2018-08" db="EMBL/GenBank/DDBJ databases">
        <title>A genome reference for cultivated species of the human gut microbiota.</title>
        <authorList>
            <person name="Zou Y."/>
            <person name="Xue W."/>
            <person name="Luo G."/>
        </authorList>
    </citation>
    <scope>NUCLEOTIDE SEQUENCE [LARGE SCALE GENOMIC DNA]</scope>
    <source>
        <strain evidence="8 9">AF28-26</strain>
    </source>
</reference>
<name>A0A412B1B8_9FIRM</name>
<evidence type="ECO:0000256" key="7">
    <source>
        <dbReference type="SAM" id="MobiDB-lite"/>
    </source>
</evidence>
<dbReference type="Proteomes" id="UP000284751">
    <property type="component" value="Unassembled WGS sequence"/>
</dbReference>
<keyword evidence="3 6" id="KW-0812">Transmembrane</keyword>
<evidence type="ECO:0000256" key="6">
    <source>
        <dbReference type="RuleBase" id="RU363041"/>
    </source>
</evidence>
<dbReference type="GO" id="GO:0005886">
    <property type="term" value="C:plasma membrane"/>
    <property type="evidence" value="ECO:0007669"/>
    <property type="project" value="UniProtKB-SubCell"/>
</dbReference>
<evidence type="ECO:0000256" key="2">
    <source>
        <dbReference type="ARBA" id="ARBA00009142"/>
    </source>
</evidence>
<gene>
    <name evidence="8" type="ORF">DWY99_00490</name>
</gene>
<protein>
    <recommendedName>
        <fullName evidence="6">Probable membrane transporter protein</fullName>
    </recommendedName>
</protein>
<evidence type="ECO:0000256" key="4">
    <source>
        <dbReference type="ARBA" id="ARBA00022989"/>
    </source>
</evidence>
<evidence type="ECO:0000313" key="9">
    <source>
        <dbReference type="Proteomes" id="UP000284751"/>
    </source>
</evidence>
<comment type="caution">
    <text evidence="8">The sequence shown here is derived from an EMBL/GenBank/DDBJ whole genome shotgun (WGS) entry which is preliminary data.</text>
</comment>
<dbReference type="EMBL" id="QRTC01000001">
    <property type="protein sequence ID" value="RGQ44802.1"/>
    <property type="molecule type" value="Genomic_DNA"/>
</dbReference>
<feature type="region of interest" description="Disordered" evidence="7">
    <location>
        <begin position="120"/>
        <end position="140"/>
    </location>
</feature>
<comment type="subcellular location">
    <subcellularLocation>
        <location evidence="6">Cell membrane</location>
        <topology evidence="6">Multi-pass membrane protein</topology>
    </subcellularLocation>
    <subcellularLocation>
        <location evidence="1">Membrane</location>
        <topology evidence="1">Multi-pass membrane protein</topology>
    </subcellularLocation>
</comment>
<feature type="transmembrane region" description="Helical" evidence="6">
    <location>
        <begin position="12"/>
        <end position="35"/>
    </location>
</feature>
<evidence type="ECO:0000313" key="8">
    <source>
        <dbReference type="EMBL" id="RGQ44802.1"/>
    </source>
</evidence>
<dbReference type="PANTHER" id="PTHR43701:SF2">
    <property type="entry name" value="MEMBRANE TRANSPORTER PROTEIN YJNA-RELATED"/>
    <property type="match status" value="1"/>
</dbReference>
<sequence length="140" mass="14721">MSFLWAAAAGTLSGMIGAMGLGGGGVLIIYLTLFLGMEQGIAQGVNLIFFIPSAVIALIIYSRKKMIAWKAAIPAAVLGVAGAWLGTYLSSLIDGYWLSKLFGGLLLIMGVMQLFYKKEKGGDSADSKKNLSSGSHRQGE</sequence>